<feature type="domain" description="Metalloprotease TldD/E N-terminal" evidence="2">
    <location>
        <begin position="30"/>
        <end position="94"/>
    </location>
</feature>
<name>A0A6L8W3T3_9PROT</name>
<reference evidence="5 6" key="1">
    <citation type="submission" date="2019-12" db="EMBL/GenBank/DDBJ databases">
        <title>Snethiella sp. nov. sp. isolated from sea sand.</title>
        <authorList>
            <person name="Kim J."/>
            <person name="Jeong S.E."/>
            <person name="Jung H.S."/>
            <person name="Jeon C.O."/>
        </authorList>
    </citation>
    <scope>NUCLEOTIDE SEQUENCE [LARGE SCALE GENOMIC DNA]</scope>
    <source>
        <strain evidence="5 6">DP05</strain>
    </source>
</reference>
<dbReference type="Gene3D" id="3.30.2290.10">
    <property type="entry name" value="PmbA/TldD superfamily"/>
    <property type="match status" value="1"/>
</dbReference>
<dbReference type="InterPro" id="IPR047657">
    <property type="entry name" value="PmbA"/>
</dbReference>
<dbReference type="InterPro" id="IPR045569">
    <property type="entry name" value="Metalloprtase-TldD/E_C"/>
</dbReference>
<dbReference type="Pfam" id="PF19289">
    <property type="entry name" value="PmbA_TldD_3rd"/>
    <property type="match status" value="1"/>
</dbReference>
<feature type="domain" description="Metalloprotease TldD/E central" evidence="4">
    <location>
        <begin position="123"/>
        <end position="227"/>
    </location>
</feature>
<protein>
    <submittedName>
        <fullName evidence="5">TldD/PmbA family protein</fullName>
    </submittedName>
</protein>
<dbReference type="InterPro" id="IPR002510">
    <property type="entry name" value="Metalloprtase-TldD/E_N"/>
</dbReference>
<evidence type="ECO:0000313" key="6">
    <source>
        <dbReference type="Proteomes" id="UP000476030"/>
    </source>
</evidence>
<evidence type="ECO:0000256" key="1">
    <source>
        <dbReference type="ARBA" id="ARBA00005836"/>
    </source>
</evidence>
<gene>
    <name evidence="5" type="ORF">GQE98_01215</name>
</gene>
<dbReference type="GO" id="GO:0008237">
    <property type="term" value="F:metallopeptidase activity"/>
    <property type="evidence" value="ECO:0007669"/>
    <property type="project" value="InterPro"/>
</dbReference>
<dbReference type="Pfam" id="PF19290">
    <property type="entry name" value="PmbA_TldD_2nd"/>
    <property type="match status" value="1"/>
</dbReference>
<dbReference type="GO" id="GO:0005829">
    <property type="term" value="C:cytosol"/>
    <property type="evidence" value="ECO:0007669"/>
    <property type="project" value="TreeGrafter"/>
</dbReference>
<dbReference type="SUPFAM" id="SSF111283">
    <property type="entry name" value="Putative modulator of DNA gyrase, PmbA/TldD"/>
    <property type="match status" value="1"/>
</dbReference>
<dbReference type="PANTHER" id="PTHR43421:SF1">
    <property type="entry name" value="METALLOPROTEASE PMBA"/>
    <property type="match status" value="1"/>
</dbReference>
<feature type="domain" description="Metalloprotease TldD/E C-terminal" evidence="3">
    <location>
        <begin position="234"/>
        <end position="450"/>
    </location>
</feature>
<dbReference type="PANTHER" id="PTHR43421">
    <property type="entry name" value="METALLOPROTEASE PMBA"/>
    <property type="match status" value="1"/>
</dbReference>
<dbReference type="Pfam" id="PF01523">
    <property type="entry name" value="PmbA_TldD_1st"/>
    <property type="match status" value="1"/>
</dbReference>
<dbReference type="Proteomes" id="UP000476030">
    <property type="component" value="Unassembled WGS sequence"/>
</dbReference>
<dbReference type="InterPro" id="IPR035068">
    <property type="entry name" value="TldD/PmbA_N"/>
</dbReference>
<evidence type="ECO:0000259" key="3">
    <source>
        <dbReference type="Pfam" id="PF19289"/>
    </source>
</evidence>
<keyword evidence="6" id="KW-1185">Reference proteome</keyword>
<proteinExistence type="inferred from homology"/>
<evidence type="ECO:0000259" key="2">
    <source>
        <dbReference type="Pfam" id="PF01523"/>
    </source>
</evidence>
<sequence>MSKQTADEQNSLNILDDLIAMALRKGAEAADAVRIQGTSVNVSVRQGETEEVERSEAHDLGLRVLIGKQQAFVSSNDTKPEVLEALVDRALAMAHSMPEDEYCGLADSDLLAQKVLDLDLYDDSTLTPDELVGIAKEAEEAALAVSGVTNSEGGGASTGQASIALATSSGFRGAYSSSSFSVSASVIAGEGQGMERDYDYDSRHFYADMKSPTEIGRNAGERAVKLLNPRKMPSGPFPVVFSNRVSGSLLGHFAGAISGASVARGTSFLKDQLGEQIFSSDISIVDDPHRRRGAASKPFDGEGIANNRLDLIQDGILQCWILNSASARQLNLETNGRATRGTASPPGSGTTNLYMEAGKSSLSELISDIKSGLYITSLIGFGVNGLTGDYSRGASGFWIEDGEIVFPVSELTIAGNLRDMFLNLTPADDLEFRQGTNAPSIRIEGMMVAGT</sequence>
<evidence type="ECO:0000313" key="5">
    <source>
        <dbReference type="EMBL" id="MZR29243.1"/>
    </source>
</evidence>
<organism evidence="5 6">
    <name type="scientific">Sneathiella litorea</name>
    <dbReference type="NCBI Taxonomy" id="2606216"/>
    <lineage>
        <taxon>Bacteria</taxon>
        <taxon>Pseudomonadati</taxon>
        <taxon>Pseudomonadota</taxon>
        <taxon>Alphaproteobacteria</taxon>
        <taxon>Sneathiellales</taxon>
        <taxon>Sneathiellaceae</taxon>
        <taxon>Sneathiella</taxon>
    </lineage>
</organism>
<dbReference type="InterPro" id="IPR036059">
    <property type="entry name" value="TldD/PmbA_sf"/>
</dbReference>
<dbReference type="AlphaFoldDB" id="A0A6L8W3T3"/>
<dbReference type="GO" id="GO:0006508">
    <property type="term" value="P:proteolysis"/>
    <property type="evidence" value="ECO:0007669"/>
    <property type="project" value="InterPro"/>
</dbReference>
<comment type="similarity">
    <text evidence="1">Belongs to the peptidase U62 family.</text>
</comment>
<dbReference type="RefSeq" id="WP_161313730.1">
    <property type="nucleotide sequence ID" value="NZ_WTUW01000001.1"/>
</dbReference>
<dbReference type="EMBL" id="WTUW01000001">
    <property type="protein sequence ID" value="MZR29243.1"/>
    <property type="molecule type" value="Genomic_DNA"/>
</dbReference>
<accession>A0A6L8W3T3</accession>
<comment type="caution">
    <text evidence="5">The sequence shown here is derived from an EMBL/GenBank/DDBJ whole genome shotgun (WGS) entry which is preliminary data.</text>
</comment>
<dbReference type="InterPro" id="IPR045570">
    <property type="entry name" value="Metalloprtase-TldD/E_cen_dom"/>
</dbReference>
<evidence type="ECO:0000259" key="4">
    <source>
        <dbReference type="Pfam" id="PF19290"/>
    </source>
</evidence>